<keyword evidence="12" id="KW-0472">Membrane</keyword>
<evidence type="ECO:0000313" key="15">
    <source>
        <dbReference type="EMBL" id="ESK85363.1"/>
    </source>
</evidence>
<dbReference type="GO" id="GO:0005506">
    <property type="term" value="F:iron ion binding"/>
    <property type="evidence" value="ECO:0007669"/>
    <property type="project" value="InterPro"/>
</dbReference>
<dbReference type="InterPro" id="IPR002401">
    <property type="entry name" value="Cyt_P450_E_grp-I"/>
</dbReference>
<dbReference type="HOGENOM" id="CLU_001570_25_0_1"/>
<dbReference type="Proteomes" id="UP000017559">
    <property type="component" value="Unassembled WGS sequence"/>
</dbReference>
<feature type="binding site" description="axial binding residue" evidence="13">
    <location>
        <position position="459"/>
    </location>
    <ligand>
        <name>heme</name>
        <dbReference type="ChEBI" id="CHEBI:30413"/>
    </ligand>
    <ligandPart>
        <name>Fe</name>
        <dbReference type="ChEBI" id="CHEBI:18248"/>
    </ligandPart>
</feature>
<evidence type="ECO:0000256" key="14">
    <source>
        <dbReference type="RuleBase" id="RU000461"/>
    </source>
</evidence>
<evidence type="ECO:0000256" key="2">
    <source>
        <dbReference type="ARBA" id="ARBA00004370"/>
    </source>
</evidence>
<dbReference type="AlphaFoldDB" id="V2WEU4"/>
<gene>
    <name evidence="15" type="ORF">Moror_5965</name>
</gene>
<reference evidence="15 16" key="1">
    <citation type="journal article" date="2014" name="BMC Genomics">
        <title>Genome and secretome analysis of the hemibiotrophic fungal pathogen, Moniliophthora roreri, which causes frosty pod rot disease of cacao: mechanisms of the biotrophic and necrotrophic phases.</title>
        <authorList>
            <person name="Meinhardt L.W."/>
            <person name="Costa G.G.L."/>
            <person name="Thomazella D.P.T."/>
            <person name="Teixeira P.J.P.L."/>
            <person name="Carazzolle M.F."/>
            <person name="Schuster S.C."/>
            <person name="Carlson J.E."/>
            <person name="Guiltinan M.J."/>
            <person name="Mieczkowski P."/>
            <person name="Farmer A."/>
            <person name="Ramaraj T."/>
            <person name="Crozier J."/>
            <person name="Davis R.E."/>
            <person name="Shao J."/>
            <person name="Melnick R.L."/>
            <person name="Pereira G.A.G."/>
            <person name="Bailey B.A."/>
        </authorList>
    </citation>
    <scope>NUCLEOTIDE SEQUENCE [LARGE SCALE GENOMIC DNA]</scope>
    <source>
        <strain evidence="15 16">MCA 2997</strain>
    </source>
</reference>
<comment type="caution">
    <text evidence="15">The sequence shown here is derived from an EMBL/GenBank/DDBJ whole genome shotgun (WGS) entry which is preliminary data.</text>
</comment>
<dbReference type="InterPro" id="IPR036396">
    <property type="entry name" value="Cyt_P450_sf"/>
</dbReference>
<keyword evidence="10 13" id="KW-0408">Iron</keyword>
<dbReference type="GO" id="GO:0016705">
    <property type="term" value="F:oxidoreductase activity, acting on paired donors, with incorporation or reduction of molecular oxygen"/>
    <property type="evidence" value="ECO:0007669"/>
    <property type="project" value="InterPro"/>
</dbReference>
<dbReference type="GO" id="GO:0004497">
    <property type="term" value="F:monooxygenase activity"/>
    <property type="evidence" value="ECO:0007669"/>
    <property type="project" value="UniProtKB-KW"/>
</dbReference>
<accession>V2WEU4</accession>
<keyword evidence="6" id="KW-0812">Transmembrane</keyword>
<evidence type="ECO:0000256" key="7">
    <source>
        <dbReference type="ARBA" id="ARBA00022723"/>
    </source>
</evidence>
<keyword evidence="8" id="KW-1133">Transmembrane helix</keyword>
<dbReference type="PRINTS" id="PR00463">
    <property type="entry name" value="EP450I"/>
</dbReference>
<proteinExistence type="inferred from homology"/>
<keyword evidence="9 14" id="KW-0560">Oxidoreductase</keyword>
<dbReference type="GO" id="GO:0020037">
    <property type="term" value="F:heme binding"/>
    <property type="evidence" value="ECO:0007669"/>
    <property type="project" value="InterPro"/>
</dbReference>
<dbReference type="PRINTS" id="PR00385">
    <property type="entry name" value="P450"/>
</dbReference>
<evidence type="ECO:0000256" key="1">
    <source>
        <dbReference type="ARBA" id="ARBA00001971"/>
    </source>
</evidence>
<dbReference type="PANTHER" id="PTHR24305:SF166">
    <property type="entry name" value="CYTOCHROME P450 12A4, MITOCHONDRIAL-RELATED"/>
    <property type="match status" value="1"/>
</dbReference>
<organism evidence="15 16">
    <name type="scientific">Moniliophthora roreri (strain MCA 2997)</name>
    <name type="common">Cocoa frosty pod rot fungus</name>
    <name type="synonym">Crinipellis roreri</name>
    <dbReference type="NCBI Taxonomy" id="1381753"/>
    <lineage>
        <taxon>Eukaryota</taxon>
        <taxon>Fungi</taxon>
        <taxon>Dikarya</taxon>
        <taxon>Basidiomycota</taxon>
        <taxon>Agaricomycotina</taxon>
        <taxon>Agaricomycetes</taxon>
        <taxon>Agaricomycetidae</taxon>
        <taxon>Agaricales</taxon>
        <taxon>Marasmiineae</taxon>
        <taxon>Marasmiaceae</taxon>
        <taxon>Moniliophthora</taxon>
    </lineage>
</organism>
<dbReference type="KEGG" id="mrr:Moror_5965"/>
<dbReference type="InterPro" id="IPR050121">
    <property type="entry name" value="Cytochrome_P450_monoxygenase"/>
</dbReference>
<keyword evidence="5 13" id="KW-0349">Heme</keyword>
<dbReference type="PANTHER" id="PTHR24305">
    <property type="entry name" value="CYTOCHROME P450"/>
    <property type="match status" value="1"/>
</dbReference>
<dbReference type="SUPFAM" id="SSF48264">
    <property type="entry name" value="Cytochrome P450"/>
    <property type="match status" value="1"/>
</dbReference>
<keyword evidence="16" id="KW-1185">Reference proteome</keyword>
<evidence type="ECO:0000256" key="13">
    <source>
        <dbReference type="PIRSR" id="PIRSR602401-1"/>
    </source>
</evidence>
<dbReference type="PROSITE" id="PS00086">
    <property type="entry name" value="CYTOCHROME_P450"/>
    <property type="match status" value="1"/>
</dbReference>
<evidence type="ECO:0000256" key="8">
    <source>
        <dbReference type="ARBA" id="ARBA00022989"/>
    </source>
</evidence>
<sequence length="524" mass="59018">MDALSTKQIGLLVASFVTLYIIQKILDFKRAVNSIGGLPGLRTIISQQTLLSNLLPPITGLVPGSNRTFIGKFRIYENFGWDIISNVGAYPCVSTLNVANTTAIKEITSSRAQFPKPVELYAILLLFGKNIVASEGELWKKYRKIASPAFSDRNNALVWNETVRIMLDLFNDVWGSREVITVDYALDITLTITLFAISAAGFGRSISWQDDITVSAGHQMTFKEALHEVSTGIIVKLTVPTWAMGLNDRFRKVRLAFDELDQYMTEMIAHRRNTSAEKEERHDLLSSLLGANEDTASEEPLTERELIGNIFIFLLAGHETTAHTLGFCFAMLAFHQDEQEALYQHIKSIIPDGRIPTYEEMPLFKQSMAVFYETLRMFPPVNMIPKVPVEDTTLVTESTVTGEMRVIPVPRGTCINISTVGLHYNPRYWDDPEEFKPSRFRGEWPRDAFLPFSGGSRACIGRKFSETESIAVLTILVSQYKIELKDEPEFAGETLEQKKERVFGGRAGITLTPNRIPLVFTRRQ</sequence>
<dbReference type="Gene3D" id="1.10.630.10">
    <property type="entry name" value="Cytochrome P450"/>
    <property type="match status" value="1"/>
</dbReference>
<name>V2WEU4_MONRO</name>
<evidence type="ECO:0000256" key="10">
    <source>
        <dbReference type="ARBA" id="ARBA00023004"/>
    </source>
</evidence>
<dbReference type="CDD" id="cd11070">
    <property type="entry name" value="CYP56-like"/>
    <property type="match status" value="1"/>
</dbReference>
<evidence type="ECO:0000313" key="16">
    <source>
        <dbReference type="Proteomes" id="UP000017559"/>
    </source>
</evidence>
<comment type="similarity">
    <text evidence="4 14">Belongs to the cytochrome P450 family.</text>
</comment>
<evidence type="ECO:0000256" key="12">
    <source>
        <dbReference type="ARBA" id="ARBA00023136"/>
    </source>
</evidence>
<dbReference type="InterPro" id="IPR017972">
    <property type="entry name" value="Cyt_P450_CS"/>
</dbReference>
<evidence type="ECO:0000256" key="4">
    <source>
        <dbReference type="ARBA" id="ARBA00010617"/>
    </source>
</evidence>
<keyword evidence="11 14" id="KW-0503">Monooxygenase</keyword>
<comment type="cofactor">
    <cofactor evidence="1 13">
        <name>heme</name>
        <dbReference type="ChEBI" id="CHEBI:30413"/>
    </cofactor>
</comment>
<dbReference type="GO" id="GO:0016020">
    <property type="term" value="C:membrane"/>
    <property type="evidence" value="ECO:0007669"/>
    <property type="project" value="UniProtKB-SubCell"/>
</dbReference>
<evidence type="ECO:0000256" key="11">
    <source>
        <dbReference type="ARBA" id="ARBA00023033"/>
    </source>
</evidence>
<dbReference type="InterPro" id="IPR001128">
    <property type="entry name" value="Cyt_P450"/>
</dbReference>
<protein>
    <submittedName>
        <fullName evidence="15">Cytochrome p450</fullName>
    </submittedName>
</protein>
<evidence type="ECO:0000256" key="9">
    <source>
        <dbReference type="ARBA" id="ARBA00023002"/>
    </source>
</evidence>
<comment type="subcellular location">
    <subcellularLocation>
        <location evidence="2">Membrane</location>
    </subcellularLocation>
</comment>
<comment type="pathway">
    <text evidence="3">Secondary metabolite biosynthesis; terpenoid biosynthesis.</text>
</comment>
<keyword evidence="7 13" id="KW-0479">Metal-binding</keyword>
<dbReference type="EMBL" id="AWSO01001087">
    <property type="protein sequence ID" value="ESK85363.1"/>
    <property type="molecule type" value="Genomic_DNA"/>
</dbReference>
<evidence type="ECO:0000256" key="5">
    <source>
        <dbReference type="ARBA" id="ARBA00022617"/>
    </source>
</evidence>
<evidence type="ECO:0000256" key="6">
    <source>
        <dbReference type="ARBA" id="ARBA00022692"/>
    </source>
</evidence>
<dbReference type="OrthoDB" id="1470350at2759"/>
<dbReference type="Pfam" id="PF00067">
    <property type="entry name" value="p450"/>
    <property type="match status" value="1"/>
</dbReference>
<evidence type="ECO:0000256" key="3">
    <source>
        <dbReference type="ARBA" id="ARBA00004721"/>
    </source>
</evidence>